<dbReference type="EMBL" id="JANPWB010000014">
    <property type="protein sequence ID" value="KAJ1102536.1"/>
    <property type="molecule type" value="Genomic_DNA"/>
</dbReference>
<dbReference type="InterPro" id="IPR043502">
    <property type="entry name" value="DNA/RNA_pol_sf"/>
</dbReference>
<gene>
    <name evidence="1" type="ORF">NDU88_007581</name>
</gene>
<sequence>MLFGRQPRMLLDMLAEQWETTEEEIKDLLSHTRGLRVNLHTVWEEAHAALREAQMKQKRGPYDVIAQINPTTYKLAIPQGSGREQVYHINLLNKWQEPSGGQPIRYIAHDPTEEIPYPSLSTQTRHDTPRPWLNPTLTEPYRLQLTRLITNHQDVFSKFPGRTELVQHPIRLTVDKVSRQRPYRIPEAKKAIIEQEVQSILAAGIIEPSTSPWCSQVRHTGEILPLTSPIPQTKIQQRLVWILSVWHPFR</sequence>
<evidence type="ECO:0000313" key="2">
    <source>
        <dbReference type="Proteomes" id="UP001066276"/>
    </source>
</evidence>
<organism evidence="1 2">
    <name type="scientific">Pleurodeles waltl</name>
    <name type="common">Iberian ribbed newt</name>
    <dbReference type="NCBI Taxonomy" id="8319"/>
    <lineage>
        <taxon>Eukaryota</taxon>
        <taxon>Metazoa</taxon>
        <taxon>Chordata</taxon>
        <taxon>Craniata</taxon>
        <taxon>Vertebrata</taxon>
        <taxon>Euteleostomi</taxon>
        <taxon>Amphibia</taxon>
        <taxon>Batrachia</taxon>
        <taxon>Caudata</taxon>
        <taxon>Salamandroidea</taxon>
        <taxon>Salamandridae</taxon>
        <taxon>Pleurodelinae</taxon>
        <taxon>Pleurodeles</taxon>
    </lineage>
</organism>
<protein>
    <submittedName>
        <fullName evidence="1">Uncharacterized protein</fullName>
    </submittedName>
</protein>
<proteinExistence type="predicted"/>
<reference evidence="1" key="1">
    <citation type="journal article" date="2022" name="bioRxiv">
        <title>Sequencing and chromosome-scale assembly of the giantPleurodeles waltlgenome.</title>
        <authorList>
            <person name="Brown T."/>
            <person name="Elewa A."/>
            <person name="Iarovenko S."/>
            <person name="Subramanian E."/>
            <person name="Araus A.J."/>
            <person name="Petzold A."/>
            <person name="Susuki M."/>
            <person name="Suzuki K.-i.T."/>
            <person name="Hayashi T."/>
            <person name="Toyoda A."/>
            <person name="Oliveira C."/>
            <person name="Osipova E."/>
            <person name="Leigh N.D."/>
            <person name="Simon A."/>
            <person name="Yun M.H."/>
        </authorList>
    </citation>
    <scope>NUCLEOTIDE SEQUENCE</scope>
    <source>
        <strain evidence="1">20211129_DDA</strain>
        <tissue evidence="1">Liver</tissue>
    </source>
</reference>
<comment type="caution">
    <text evidence="1">The sequence shown here is derived from an EMBL/GenBank/DDBJ whole genome shotgun (WGS) entry which is preliminary data.</text>
</comment>
<evidence type="ECO:0000313" key="1">
    <source>
        <dbReference type="EMBL" id="KAJ1102536.1"/>
    </source>
</evidence>
<dbReference type="AlphaFoldDB" id="A0AAV7MGU9"/>
<dbReference type="Gene3D" id="3.10.10.10">
    <property type="entry name" value="HIV Type 1 Reverse Transcriptase, subunit A, domain 1"/>
    <property type="match status" value="1"/>
</dbReference>
<name>A0AAV7MGU9_PLEWA</name>
<dbReference type="Proteomes" id="UP001066276">
    <property type="component" value="Chromosome 10"/>
</dbReference>
<keyword evidence="2" id="KW-1185">Reference proteome</keyword>
<dbReference type="SUPFAM" id="SSF56672">
    <property type="entry name" value="DNA/RNA polymerases"/>
    <property type="match status" value="1"/>
</dbReference>
<accession>A0AAV7MGU9</accession>